<keyword evidence="2" id="KW-1185">Reference proteome</keyword>
<dbReference type="PROSITE" id="PS51257">
    <property type="entry name" value="PROKAR_LIPOPROTEIN"/>
    <property type="match status" value="1"/>
</dbReference>
<dbReference type="AlphaFoldDB" id="A0A0E0MAP0"/>
<reference evidence="1" key="2">
    <citation type="submission" date="2018-05" db="EMBL/GenBank/DDBJ databases">
        <title>OpunRS2 (Oryza punctata Reference Sequence Version 2).</title>
        <authorList>
            <person name="Zhang J."/>
            <person name="Kudrna D."/>
            <person name="Lee S."/>
            <person name="Talag J."/>
            <person name="Welchert J."/>
            <person name="Wing R.A."/>
        </authorList>
    </citation>
    <scope>NUCLEOTIDE SEQUENCE [LARGE SCALE GENOMIC DNA]</scope>
</reference>
<accession>A0A0E0MAP0</accession>
<organism evidence="1">
    <name type="scientific">Oryza punctata</name>
    <name type="common">Red rice</name>
    <dbReference type="NCBI Taxonomy" id="4537"/>
    <lineage>
        <taxon>Eukaryota</taxon>
        <taxon>Viridiplantae</taxon>
        <taxon>Streptophyta</taxon>
        <taxon>Embryophyta</taxon>
        <taxon>Tracheophyta</taxon>
        <taxon>Spermatophyta</taxon>
        <taxon>Magnoliopsida</taxon>
        <taxon>Liliopsida</taxon>
        <taxon>Poales</taxon>
        <taxon>Poaceae</taxon>
        <taxon>BOP clade</taxon>
        <taxon>Oryzoideae</taxon>
        <taxon>Oryzeae</taxon>
        <taxon>Oryzinae</taxon>
        <taxon>Oryza</taxon>
    </lineage>
</organism>
<dbReference type="EnsemblPlants" id="OPUNC10G16770.1">
    <property type="protein sequence ID" value="OPUNC10G16770.1"/>
    <property type="gene ID" value="OPUNC10G16770"/>
</dbReference>
<dbReference type="HOGENOM" id="CLU_2908055_0_0_1"/>
<proteinExistence type="predicted"/>
<sequence length="62" mass="7075">MYKNILPLCLMNTRWNPGRSSSSTAATHAMSSACLALHRPRKSSELNLKVTNPLINYERYEH</sequence>
<dbReference type="Proteomes" id="UP000026962">
    <property type="component" value="Chromosome 10"/>
</dbReference>
<dbReference type="Gramene" id="OPUNC10G16770.1">
    <property type="protein sequence ID" value="OPUNC10G16770.1"/>
    <property type="gene ID" value="OPUNC10G16770"/>
</dbReference>
<evidence type="ECO:0000313" key="2">
    <source>
        <dbReference type="Proteomes" id="UP000026962"/>
    </source>
</evidence>
<name>A0A0E0MAP0_ORYPU</name>
<evidence type="ECO:0000313" key="1">
    <source>
        <dbReference type="EnsemblPlants" id="OPUNC10G16770.1"/>
    </source>
</evidence>
<reference evidence="1" key="1">
    <citation type="submission" date="2015-04" db="UniProtKB">
        <authorList>
            <consortium name="EnsemblPlants"/>
        </authorList>
    </citation>
    <scope>IDENTIFICATION</scope>
</reference>
<protein>
    <submittedName>
        <fullName evidence="1">Uncharacterized protein</fullName>
    </submittedName>
</protein>